<feature type="transmembrane region" description="Helical" evidence="7">
    <location>
        <begin position="181"/>
        <end position="201"/>
    </location>
</feature>
<dbReference type="GO" id="GO:0015293">
    <property type="term" value="F:symporter activity"/>
    <property type="evidence" value="ECO:0007669"/>
    <property type="project" value="UniProtKB-KW"/>
</dbReference>
<dbReference type="PANTHER" id="PTHR42865:SF7">
    <property type="entry name" value="PROTON_GLUTAMATE-ASPARTATE SYMPORTER"/>
    <property type="match status" value="1"/>
</dbReference>
<dbReference type="InterPro" id="IPR036458">
    <property type="entry name" value="Na:dicarbo_symporter_sf"/>
</dbReference>
<feature type="transmembrane region" description="Helical" evidence="7">
    <location>
        <begin position="300"/>
        <end position="318"/>
    </location>
</feature>
<dbReference type="GO" id="GO:0005886">
    <property type="term" value="C:plasma membrane"/>
    <property type="evidence" value="ECO:0007669"/>
    <property type="project" value="UniProtKB-SubCell"/>
</dbReference>
<reference evidence="8 9" key="1">
    <citation type="submission" date="2011-04" db="EMBL/GenBank/DDBJ databases">
        <title>The Genome Sequence of Clostridium citroniae WAL-19142.</title>
        <authorList>
            <consortium name="The Broad Institute Genome Sequencing Platform"/>
            <person name="Earl A."/>
            <person name="Ward D."/>
            <person name="Feldgarden M."/>
            <person name="Gevers D."/>
            <person name="Warren Y.A."/>
            <person name="Tyrrell K.L."/>
            <person name="Citron D.M."/>
            <person name="Goldstein E.J."/>
            <person name="Daigneault M."/>
            <person name="Allen-Vercoe E."/>
            <person name="Young S.K."/>
            <person name="Zeng Q."/>
            <person name="Gargeya S."/>
            <person name="Fitzgerald M."/>
            <person name="Haas B."/>
            <person name="Abouelleil A."/>
            <person name="Alvarado L."/>
            <person name="Arachchi H.M."/>
            <person name="Berlin A."/>
            <person name="Brown A."/>
            <person name="Chapman S.B."/>
            <person name="Chen Z."/>
            <person name="Dunbar C."/>
            <person name="Freedman E."/>
            <person name="Gearin G."/>
            <person name="Gellesch M."/>
            <person name="Goldberg J."/>
            <person name="Griggs A."/>
            <person name="Gujja S."/>
            <person name="Heilman E.R."/>
            <person name="Heiman D."/>
            <person name="Howarth C."/>
            <person name="Larson L."/>
            <person name="Lui A."/>
            <person name="MacDonald P.J."/>
            <person name="Mehta T."/>
            <person name="Montmayeur A."/>
            <person name="Murphy C."/>
            <person name="Neiman D."/>
            <person name="Pearson M."/>
            <person name="Priest M."/>
            <person name="Roberts A."/>
            <person name="Saif S."/>
            <person name="Shea T."/>
            <person name="Shenoy N."/>
            <person name="Sisk P."/>
            <person name="Stolte C."/>
            <person name="Sykes S."/>
            <person name="White J."/>
            <person name="Yandava C."/>
            <person name="Wortman J."/>
            <person name="Nusbaum C."/>
            <person name="Birren B."/>
        </authorList>
    </citation>
    <scope>NUCLEOTIDE SEQUENCE [LARGE SCALE GENOMIC DNA]</scope>
    <source>
        <strain evidence="8 9">WAL-19142</strain>
    </source>
</reference>
<dbReference type="Pfam" id="PF00375">
    <property type="entry name" value="SDF"/>
    <property type="match status" value="1"/>
</dbReference>
<dbReference type="PANTHER" id="PTHR42865">
    <property type="entry name" value="PROTON/GLUTAMATE-ASPARTATE SYMPORTER"/>
    <property type="match status" value="1"/>
</dbReference>
<keyword evidence="2" id="KW-0813">Transport</keyword>
<dbReference type="EMBL" id="ADLK01000019">
    <property type="protein sequence ID" value="KMW20327.1"/>
    <property type="molecule type" value="Genomic_DNA"/>
</dbReference>
<protein>
    <recommendedName>
        <fullName evidence="10">Dicarboxylate/amino acid:cation symporter</fullName>
    </recommendedName>
</protein>
<gene>
    <name evidence="8" type="ORF">HMPREF9470_02342</name>
</gene>
<dbReference type="AlphaFoldDB" id="A0A0J9C5A8"/>
<dbReference type="InterPro" id="IPR001991">
    <property type="entry name" value="Na-dicarboxylate_symporter"/>
</dbReference>
<sequence length="409" mass="43762">MLKKIKLSNSVLVFLAMILGSIAGLLIGPGAASIGFIGTIWLNMMKMFLVPVVIFVMVNGITSMDDPAMLGRLGIRILFIYTCTTLIATCIAIPVAVFLRPGNGFVFENTNAVMEVSQMPSFTEFCKGLFSTNVFESFTDANMLQVLVISVIIGIAIVFIKSDEQRKSITAWFEMMYNLSMAIIKIVMAVAPIGVFCLMASTMGQYGVEFLATISKLVGTYYVAGIIHFILIVVGLPTLSGYGPIRFIKSVSDTIVTAASTCSSAATIPTNLRVATDKLNIPKPIANFCIPLGAQINQDGAAILTAVVMIFCAQAIGLELTFAQMIQMVLLTTLVSAGAAAVPGGGIVRLMIVGAAFNLPMELIAIVGSFYRLFDMGATAISTVGDASATLFLYRLEERRNKKGKEVTI</sequence>
<dbReference type="PATRIC" id="fig|742734.4.peg.2519"/>
<feature type="transmembrane region" description="Helical" evidence="7">
    <location>
        <begin position="12"/>
        <end position="34"/>
    </location>
</feature>
<dbReference type="Gene3D" id="1.10.3860.10">
    <property type="entry name" value="Sodium:dicarboxylate symporter"/>
    <property type="match status" value="1"/>
</dbReference>
<accession>A0A0J9C5A8</accession>
<feature type="transmembrane region" description="Helical" evidence="7">
    <location>
        <begin position="40"/>
        <end position="61"/>
    </location>
</feature>
<organism evidence="8 9">
    <name type="scientific">[Clostridium] citroniae WAL-19142</name>
    <dbReference type="NCBI Taxonomy" id="742734"/>
    <lineage>
        <taxon>Bacteria</taxon>
        <taxon>Bacillati</taxon>
        <taxon>Bacillota</taxon>
        <taxon>Clostridia</taxon>
        <taxon>Lachnospirales</taxon>
        <taxon>Lachnospiraceae</taxon>
        <taxon>Enterocloster</taxon>
    </lineage>
</organism>
<evidence type="ECO:0000256" key="3">
    <source>
        <dbReference type="ARBA" id="ARBA00022475"/>
    </source>
</evidence>
<evidence type="ECO:0000313" key="9">
    <source>
        <dbReference type="Proteomes" id="UP000037392"/>
    </source>
</evidence>
<name>A0A0J9C5A8_9FIRM</name>
<dbReference type="PRINTS" id="PR00173">
    <property type="entry name" value="EDTRNSPORT"/>
</dbReference>
<evidence type="ECO:0000256" key="2">
    <source>
        <dbReference type="ARBA" id="ARBA00022448"/>
    </source>
</evidence>
<keyword evidence="4 7" id="KW-0812">Transmembrane</keyword>
<keyword evidence="3" id="KW-1003">Cell membrane</keyword>
<dbReference type="SUPFAM" id="SSF118215">
    <property type="entry name" value="Proton glutamate symport protein"/>
    <property type="match status" value="1"/>
</dbReference>
<evidence type="ECO:0008006" key="10">
    <source>
        <dbReference type="Google" id="ProtNLM"/>
    </source>
</evidence>
<feature type="transmembrane region" description="Helical" evidence="7">
    <location>
        <begin position="143"/>
        <end position="160"/>
    </location>
</feature>
<evidence type="ECO:0000313" key="8">
    <source>
        <dbReference type="EMBL" id="KMW20327.1"/>
    </source>
</evidence>
<comment type="subcellular location">
    <subcellularLocation>
        <location evidence="1">Cell membrane</location>
        <topology evidence="1">Multi-pass membrane protein</topology>
    </subcellularLocation>
</comment>
<dbReference type="GeneID" id="93161715"/>
<evidence type="ECO:0000256" key="6">
    <source>
        <dbReference type="ARBA" id="ARBA00023136"/>
    </source>
</evidence>
<dbReference type="Proteomes" id="UP000037392">
    <property type="component" value="Unassembled WGS sequence"/>
</dbReference>
<evidence type="ECO:0000256" key="4">
    <source>
        <dbReference type="ARBA" id="ARBA00022692"/>
    </source>
</evidence>
<evidence type="ECO:0000256" key="7">
    <source>
        <dbReference type="SAM" id="Phobius"/>
    </source>
</evidence>
<evidence type="ECO:0000256" key="5">
    <source>
        <dbReference type="ARBA" id="ARBA00022989"/>
    </source>
</evidence>
<keyword evidence="5 7" id="KW-1133">Transmembrane helix</keyword>
<comment type="caution">
    <text evidence="8">The sequence shown here is derived from an EMBL/GenBank/DDBJ whole genome shotgun (WGS) entry which is preliminary data.</text>
</comment>
<feature type="transmembrane region" description="Helical" evidence="7">
    <location>
        <begin position="324"/>
        <end position="343"/>
    </location>
</feature>
<feature type="transmembrane region" description="Helical" evidence="7">
    <location>
        <begin position="221"/>
        <end position="239"/>
    </location>
</feature>
<feature type="transmembrane region" description="Helical" evidence="7">
    <location>
        <begin position="73"/>
        <end position="99"/>
    </location>
</feature>
<proteinExistence type="predicted"/>
<dbReference type="RefSeq" id="WP_007860906.1">
    <property type="nucleotide sequence ID" value="NZ_KQ235877.1"/>
</dbReference>
<keyword evidence="6 7" id="KW-0472">Membrane</keyword>
<evidence type="ECO:0000256" key="1">
    <source>
        <dbReference type="ARBA" id="ARBA00004651"/>
    </source>
</evidence>